<feature type="region of interest" description="Disordered" evidence="1">
    <location>
        <begin position="496"/>
        <end position="536"/>
    </location>
</feature>
<keyword evidence="2" id="KW-0732">Signal</keyword>
<reference evidence="3 4" key="1">
    <citation type="journal article" date="2016" name="Front. Microbiol.">
        <title>Genome and transcriptome sequences reveal the specific parasitism of the nematophagous Purpureocillium lilacinum 36-1.</title>
        <authorList>
            <person name="Xie J."/>
            <person name="Li S."/>
            <person name="Mo C."/>
            <person name="Xiao X."/>
            <person name="Peng D."/>
            <person name="Wang G."/>
            <person name="Xiao Y."/>
        </authorList>
    </citation>
    <scope>NUCLEOTIDE SEQUENCE [LARGE SCALE GENOMIC DNA]</scope>
    <source>
        <strain evidence="3 4">36-1</strain>
    </source>
</reference>
<dbReference type="Proteomes" id="UP000245956">
    <property type="component" value="Unassembled WGS sequence"/>
</dbReference>
<evidence type="ECO:0000256" key="2">
    <source>
        <dbReference type="SAM" id="SignalP"/>
    </source>
</evidence>
<proteinExistence type="predicted"/>
<protein>
    <submittedName>
        <fullName evidence="3">Uncharacterized protein</fullName>
    </submittedName>
</protein>
<accession>A0A2U3DUI4</accession>
<gene>
    <name evidence="3" type="ORF">PCL_05638</name>
</gene>
<dbReference type="AlphaFoldDB" id="A0A2U3DUI4"/>
<organism evidence="3 4">
    <name type="scientific">Purpureocillium lilacinum</name>
    <name type="common">Paecilomyces lilacinus</name>
    <dbReference type="NCBI Taxonomy" id="33203"/>
    <lineage>
        <taxon>Eukaryota</taxon>
        <taxon>Fungi</taxon>
        <taxon>Dikarya</taxon>
        <taxon>Ascomycota</taxon>
        <taxon>Pezizomycotina</taxon>
        <taxon>Sordariomycetes</taxon>
        <taxon>Hypocreomycetidae</taxon>
        <taxon>Hypocreales</taxon>
        <taxon>Ophiocordycipitaceae</taxon>
        <taxon>Purpureocillium</taxon>
    </lineage>
</organism>
<feature type="compositionally biased region" description="Polar residues" evidence="1">
    <location>
        <begin position="258"/>
        <end position="271"/>
    </location>
</feature>
<evidence type="ECO:0000313" key="3">
    <source>
        <dbReference type="EMBL" id="PWI65910.1"/>
    </source>
</evidence>
<feature type="region of interest" description="Disordered" evidence="1">
    <location>
        <begin position="255"/>
        <end position="275"/>
    </location>
</feature>
<feature type="compositionally biased region" description="Polar residues" evidence="1">
    <location>
        <begin position="500"/>
        <end position="514"/>
    </location>
</feature>
<dbReference type="EMBL" id="LCWV01000029">
    <property type="protein sequence ID" value="PWI65910.1"/>
    <property type="molecule type" value="Genomic_DNA"/>
</dbReference>
<feature type="signal peptide" evidence="2">
    <location>
        <begin position="1"/>
        <end position="15"/>
    </location>
</feature>
<comment type="caution">
    <text evidence="3">The sequence shown here is derived from an EMBL/GenBank/DDBJ whole genome shotgun (WGS) entry which is preliminary data.</text>
</comment>
<evidence type="ECO:0000313" key="4">
    <source>
        <dbReference type="Proteomes" id="UP000245956"/>
    </source>
</evidence>
<feature type="chain" id="PRO_5015508618" evidence="2">
    <location>
        <begin position="16"/>
        <end position="536"/>
    </location>
</feature>
<evidence type="ECO:0000256" key="1">
    <source>
        <dbReference type="SAM" id="MobiDB-lite"/>
    </source>
</evidence>
<name>A0A2U3DUI4_PURLI</name>
<sequence>MQLVRFVALVAPATACRLDATDSLGNEARPSSLVPGRASEGQAAQVVCAFSSSPAWKHARRATPAPRIARFVCLLTCLWPLTRRSHHVYIASSNQTPAVTTIPQPRRTSRFAGAAVGDLIRHMANKKDLAVNASGCWPWSRDQAMDVSGGLALTCRRASSPPEISCATAVTVDSPTFGLPPTGWEVLLSASVGAVLPSGGRDHVTIASHADDGGEVAATLKDCSMRVSGERPWQLKEVPRWRLHSVDQERADMDGVSAQGQPGQSAPSASPANRGPIINRRRRACLAQTFSVPTAAAPAGYSHGSDSGARRLSLWRTVAGWCATVPVPLLRVSHSSPPHGAATTAALTKIRDATCYHEQAVWSCIQPRDAGWRDVRPLQAVASFDDGRERVTAVGNQGSSKMDDHLTTPPYRLPRPRRPSKVVRLDTVAQDFQAERVGVQLFQPARVKVSDRRWSWVATAGTVPFSLRPAMTLCQTIAHTTRRLTGDSQVAAETAARAVTSPTQTSQRCSSSHTIPVMSSEKSEISTGNQHEDPVS</sequence>